<organism evidence="1 2">
    <name type="scientific">Actinomadura spongiicola</name>
    <dbReference type="NCBI Taxonomy" id="2303421"/>
    <lineage>
        <taxon>Bacteria</taxon>
        <taxon>Bacillati</taxon>
        <taxon>Actinomycetota</taxon>
        <taxon>Actinomycetes</taxon>
        <taxon>Streptosporangiales</taxon>
        <taxon>Thermomonosporaceae</taxon>
        <taxon>Actinomadura</taxon>
    </lineage>
</organism>
<sequence>MTGASDGYEIDGDSGTYVITDPHVDRIVGAYYAESAPGWWRGVVHGRVRRLFVPCAGPLDVAARMLRRQS</sequence>
<evidence type="ECO:0000313" key="1">
    <source>
        <dbReference type="EMBL" id="RFS81224.1"/>
    </source>
</evidence>
<dbReference type="RefSeq" id="WP_117404822.1">
    <property type="nucleotide sequence ID" value="NZ_QVNQ01000015.1"/>
</dbReference>
<gene>
    <name evidence="1" type="ORF">D0T12_33165</name>
</gene>
<name>A0A372G752_9ACTN</name>
<comment type="caution">
    <text evidence="1">The sequence shown here is derived from an EMBL/GenBank/DDBJ whole genome shotgun (WGS) entry which is preliminary data.</text>
</comment>
<protein>
    <submittedName>
        <fullName evidence="1">Uncharacterized protein</fullName>
    </submittedName>
</protein>
<proteinExistence type="predicted"/>
<dbReference type="EMBL" id="QVNQ01000015">
    <property type="protein sequence ID" value="RFS81224.1"/>
    <property type="molecule type" value="Genomic_DNA"/>
</dbReference>
<dbReference type="Proteomes" id="UP000262882">
    <property type="component" value="Unassembled WGS sequence"/>
</dbReference>
<evidence type="ECO:0000313" key="2">
    <source>
        <dbReference type="Proteomes" id="UP000262882"/>
    </source>
</evidence>
<dbReference type="OrthoDB" id="3483579at2"/>
<dbReference type="AlphaFoldDB" id="A0A372G752"/>
<reference evidence="1 2" key="1">
    <citation type="submission" date="2018-08" db="EMBL/GenBank/DDBJ databases">
        <title>Actinomadura spongicola sp. nov., isolated from marine sponge Leucetta chagosensis.</title>
        <authorList>
            <person name="Li L."/>
            <person name="Lin H.W."/>
        </authorList>
    </citation>
    <scope>NUCLEOTIDE SEQUENCE [LARGE SCALE GENOMIC DNA]</scope>
    <source>
        <strain evidence="1 2">LHW52907</strain>
    </source>
</reference>
<keyword evidence="2" id="KW-1185">Reference proteome</keyword>
<accession>A0A372G752</accession>